<dbReference type="AlphaFoldDB" id="A0A8X6W9I5"/>
<accession>A0A8X6W9I5</accession>
<evidence type="ECO:0000313" key="2">
    <source>
        <dbReference type="EMBL" id="GFY30878.1"/>
    </source>
</evidence>
<dbReference type="EMBL" id="BMAU01021394">
    <property type="protein sequence ID" value="GFY30878.1"/>
    <property type="molecule type" value="Genomic_DNA"/>
</dbReference>
<evidence type="ECO:0000256" key="1">
    <source>
        <dbReference type="SAM" id="MobiDB-lite"/>
    </source>
</evidence>
<gene>
    <name evidence="2" type="ORF">TNCV_3120381</name>
</gene>
<reference evidence="2" key="1">
    <citation type="submission" date="2020-08" db="EMBL/GenBank/DDBJ databases">
        <title>Multicomponent nature underlies the extraordinary mechanical properties of spider dragline silk.</title>
        <authorList>
            <person name="Kono N."/>
            <person name="Nakamura H."/>
            <person name="Mori M."/>
            <person name="Yoshida Y."/>
            <person name="Ohtoshi R."/>
            <person name="Malay A.D."/>
            <person name="Moran D.A.P."/>
            <person name="Tomita M."/>
            <person name="Numata K."/>
            <person name="Arakawa K."/>
        </authorList>
    </citation>
    <scope>NUCLEOTIDE SEQUENCE</scope>
</reference>
<sequence>MEGGISRYGLPLDLQYRQHLFAESSAPEFYHTRHSDPPVRVTQKKPRHGNQNVANYENLYSEIPTNGDARAKERNRKTFLTS</sequence>
<proteinExistence type="predicted"/>
<keyword evidence="3" id="KW-1185">Reference proteome</keyword>
<organism evidence="2 3">
    <name type="scientific">Trichonephila clavipes</name>
    <name type="common">Golden silk orbweaver</name>
    <name type="synonym">Nephila clavipes</name>
    <dbReference type="NCBI Taxonomy" id="2585209"/>
    <lineage>
        <taxon>Eukaryota</taxon>
        <taxon>Metazoa</taxon>
        <taxon>Ecdysozoa</taxon>
        <taxon>Arthropoda</taxon>
        <taxon>Chelicerata</taxon>
        <taxon>Arachnida</taxon>
        <taxon>Araneae</taxon>
        <taxon>Araneomorphae</taxon>
        <taxon>Entelegynae</taxon>
        <taxon>Araneoidea</taxon>
        <taxon>Nephilidae</taxon>
        <taxon>Trichonephila</taxon>
    </lineage>
</organism>
<evidence type="ECO:0000313" key="3">
    <source>
        <dbReference type="Proteomes" id="UP000887159"/>
    </source>
</evidence>
<comment type="caution">
    <text evidence="2">The sequence shown here is derived from an EMBL/GenBank/DDBJ whole genome shotgun (WGS) entry which is preliminary data.</text>
</comment>
<protein>
    <submittedName>
        <fullName evidence="2">Uncharacterized protein</fullName>
    </submittedName>
</protein>
<feature type="region of interest" description="Disordered" evidence="1">
    <location>
        <begin position="30"/>
        <end position="50"/>
    </location>
</feature>
<dbReference type="Proteomes" id="UP000887159">
    <property type="component" value="Unassembled WGS sequence"/>
</dbReference>
<name>A0A8X6W9I5_TRICX</name>